<organism evidence="10 11">
    <name type="scientific">Bifidobacterium adolescentis</name>
    <dbReference type="NCBI Taxonomy" id="1680"/>
    <lineage>
        <taxon>Bacteria</taxon>
        <taxon>Bacillati</taxon>
        <taxon>Actinomycetota</taxon>
        <taxon>Actinomycetes</taxon>
        <taxon>Bifidobacteriales</taxon>
        <taxon>Bifidobacteriaceae</taxon>
        <taxon>Bifidobacterium</taxon>
    </lineage>
</organism>
<evidence type="ECO:0000256" key="3">
    <source>
        <dbReference type="ARBA" id="ARBA00022741"/>
    </source>
</evidence>
<evidence type="ECO:0000256" key="5">
    <source>
        <dbReference type="ARBA" id="ARBA00022840"/>
    </source>
</evidence>
<dbReference type="PANTHER" id="PTHR43311">
    <property type="entry name" value="GLUTAMATE--TRNA LIGASE"/>
    <property type="match status" value="1"/>
</dbReference>
<name>A0A2R4G5T5_BIFAD</name>
<accession>A0A2R4G5T5</accession>
<dbReference type="InterPro" id="IPR020058">
    <property type="entry name" value="Glu/Gln-tRNA-synth_Ib_cat-dom"/>
</dbReference>
<dbReference type="InterPro" id="IPR000924">
    <property type="entry name" value="Glu/Gln-tRNA-synth"/>
</dbReference>
<feature type="compositionally biased region" description="Polar residues" evidence="8">
    <location>
        <begin position="298"/>
        <end position="315"/>
    </location>
</feature>
<keyword evidence="2" id="KW-0479">Metal-binding</keyword>
<dbReference type="InterPro" id="IPR049940">
    <property type="entry name" value="GluQ/Sye"/>
</dbReference>
<reference evidence="10 11" key="1">
    <citation type="submission" date="2018-03" db="EMBL/GenBank/DDBJ databases">
        <authorList>
            <person name="Keele B.F."/>
        </authorList>
    </citation>
    <scope>NUCLEOTIDE SEQUENCE [LARGE SCALE GENOMIC DNA]</scope>
    <source>
        <strain evidence="10 11">1-11</strain>
    </source>
</reference>
<dbReference type="GO" id="GO:0005524">
    <property type="term" value="F:ATP binding"/>
    <property type="evidence" value="ECO:0007669"/>
    <property type="project" value="UniProtKB-KW"/>
</dbReference>
<dbReference type="InterPro" id="IPR001412">
    <property type="entry name" value="aa-tRNA-synth_I_CS"/>
</dbReference>
<comment type="similarity">
    <text evidence="7">Belongs to the class-I aminoacyl-tRNA synthetase family.</text>
</comment>
<keyword evidence="5 7" id="KW-0067">ATP-binding</keyword>
<evidence type="ECO:0000313" key="10">
    <source>
        <dbReference type="EMBL" id="AVT46200.1"/>
    </source>
</evidence>
<dbReference type="PROSITE" id="PS00178">
    <property type="entry name" value="AA_TRNA_LIGASE_I"/>
    <property type="match status" value="1"/>
</dbReference>
<evidence type="ECO:0000259" key="9">
    <source>
        <dbReference type="Pfam" id="PF00749"/>
    </source>
</evidence>
<keyword evidence="1 7" id="KW-0436">Ligase</keyword>
<feature type="domain" description="Glutamyl/glutaminyl-tRNA synthetase class Ib catalytic" evidence="9">
    <location>
        <begin position="29"/>
        <end position="113"/>
    </location>
</feature>
<dbReference type="GO" id="GO:0004818">
    <property type="term" value="F:glutamate-tRNA ligase activity"/>
    <property type="evidence" value="ECO:0007669"/>
    <property type="project" value="TreeGrafter"/>
</dbReference>
<evidence type="ECO:0000256" key="7">
    <source>
        <dbReference type="RuleBase" id="RU363037"/>
    </source>
</evidence>
<evidence type="ECO:0000256" key="4">
    <source>
        <dbReference type="ARBA" id="ARBA00022833"/>
    </source>
</evidence>
<feature type="region of interest" description="Disordered" evidence="8">
    <location>
        <begin position="1"/>
        <end position="35"/>
    </location>
</feature>
<evidence type="ECO:0000256" key="1">
    <source>
        <dbReference type="ARBA" id="ARBA00022598"/>
    </source>
</evidence>
<keyword evidence="3 7" id="KW-0547">Nucleotide-binding</keyword>
<feature type="region of interest" description="Disordered" evidence="8">
    <location>
        <begin position="298"/>
        <end position="317"/>
    </location>
</feature>
<dbReference type="InterPro" id="IPR014729">
    <property type="entry name" value="Rossmann-like_a/b/a_fold"/>
</dbReference>
<gene>
    <name evidence="10" type="ORF">C8077_08400</name>
</gene>
<dbReference type="EMBL" id="CP028341">
    <property type="protein sequence ID" value="AVT46200.1"/>
    <property type="molecule type" value="Genomic_DNA"/>
</dbReference>
<dbReference type="GO" id="GO:0006424">
    <property type="term" value="P:glutamyl-tRNA aminoacylation"/>
    <property type="evidence" value="ECO:0007669"/>
    <property type="project" value="TreeGrafter"/>
</dbReference>
<protein>
    <submittedName>
        <fullName evidence="10">tRNA glutamyl-Q(34) synthetase GluQRS</fullName>
    </submittedName>
</protein>
<evidence type="ECO:0000256" key="2">
    <source>
        <dbReference type="ARBA" id="ARBA00022723"/>
    </source>
</evidence>
<keyword evidence="6 7" id="KW-0030">Aminoacyl-tRNA synthetase</keyword>
<dbReference type="SUPFAM" id="SSF52374">
    <property type="entry name" value="Nucleotidylyl transferase"/>
    <property type="match status" value="1"/>
</dbReference>
<evidence type="ECO:0000313" key="11">
    <source>
        <dbReference type="Proteomes" id="UP000241454"/>
    </source>
</evidence>
<sequence>MQVQLQASAQPVSASATPNRPPTTGRNPVPGRFAPTPSGRMHIGNIYAMLGAWLSARSRGDGMLLRIEDIDEPRVVPGAAELMMDDLHWLGLDWDGDPVFQSARHDLYREALHCLENLTIDDAYDSPFDARNDHTPAVGSAANNAIAGTTPLIYPCFCSRADIRAASAPQEGDHFMVYPGTCRRLIASDPDTVRRRLANGDRHSLRIAMPADTNPHATVQFDDAVFGHQEFNLAHDVGDTIVRRADGLFSYQLVVVVDDLDMGVDDIVRGRDLLRSNALQIAIRRALIKAGFRKAKTQASAPSQHAPQSQYTPYNPENPRYAHLPLIDNAAGRRLAKRERSLDMGALRAHGVTAEQVVGYCAWLLGLQGDSAHTSPQPMSAVEALQEFDWGKVRADTADRSISQDDFDAYFGL</sequence>
<dbReference type="PRINTS" id="PR00987">
    <property type="entry name" value="TRNASYNTHGLU"/>
</dbReference>
<feature type="compositionally biased region" description="Polar residues" evidence="8">
    <location>
        <begin position="1"/>
        <end position="16"/>
    </location>
</feature>
<evidence type="ECO:0000256" key="8">
    <source>
        <dbReference type="SAM" id="MobiDB-lite"/>
    </source>
</evidence>
<dbReference type="Proteomes" id="UP000241454">
    <property type="component" value="Chromosome"/>
</dbReference>
<dbReference type="Gene3D" id="3.40.50.620">
    <property type="entry name" value="HUPs"/>
    <property type="match status" value="1"/>
</dbReference>
<keyword evidence="4" id="KW-0862">Zinc</keyword>
<dbReference type="PANTHER" id="PTHR43311:SF1">
    <property type="entry name" value="GLUTAMYL-Q TRNA(ASP) SYNTHETASE"/>
    <property type="match status" value="1"/>
</dbReference>
<evidence type="ECO:0000256" key="6">
    <source>
        <dbReference type="ARBA" id="ARBA00023146"/>
    </source>
</evidence>
<feature type="compositionally biased region" description="Low complexity" evidence="8">
    <location>
        <begin position="22"/>
        <end position="32"/>
    </location>
</feature>
<dbReference type="Pfam" id="PF00749">
    <property type="entry name" value="tRNA-synt_1c"/>
    <property type="match status" value="2"/>
</dbReference>
<feature type="domain" description="Glutamyl/glutaminyl-tRNA synthetase class Ib catalytic" evidence="9">
    <location>
        <begin position="154"/>
        <end position="287"/>
    </location>
</feature>
<keyword evidence="7" id="KW-0648">Protein biosynthesis</keyword>
<dbReference type="AlphaFoldDB" id="A0A2R4G5T5"/>
<proteinExistence type="inferred from homology"/>
<dbReference type="GO" id="GO:0005829">
    <property type="term" value="C:cytosol"/>
    <property type="evidence" value="ECO:0007669"/>
    <property type="project" value="TreeGrafter"/>
</dbReference>